<organism evidence="13 14">
    <name type="scientific">Gelidibacter salicanalis</name>
    <dbReference type="NCBI Taxonomy" id="291193"/>
    <lineage>
        <taxon>Bacteria</taxon>
        <taxon>Pseudomonadati</taxon>
        <taxon>Bacteroidota</taxon>
        <taxon>Flavobacteriia</taxon>
        <taxon>Flavobacteriales</taxon>
        <taxon>Flavobacteriaceae</taxon>
        <taxon>Gelidibacter</taxon>
    </lineage>
</organism>
<evidence type="ECO:0000256" key="10">
    <source>
        <dbReference type="ARBA" id="ARBA00023136"/>
    </source>
</evidence>
<feature type="transmembrane region" description="Helical" evidence="11">
    <location>
        <begin position="293"/>
        <end position="313"/>
    </location>
</feature>
<evidence type="ECO:0000256" key="11">
    <source>
        <dbReference type="SAM" id="Phobius"/>
    </source>
</evidence>
<evidence type="ECO:0000256" key="1">
    <source>
        <dbReference type="ARBA" id="ARBA00003321"/>
    </source>
</evidence>
<evidence type="ECO:0000256" key="7">
    <source>
        <dbReference type="ARBA" id="ARBA00022597"/>
    </source>
</evidence>
<evidence type="ECO:0000256" key="3">
    <source>
        <dbReference type="ARBA" id="ARBA00009120"/>
    </source>
</evidence>
<name>A0A5C7AKQ5_9FLAO</name>
<feature type="transmembrane region" description="Helical" evidence="11">
    <location>
        <begin position="325"/>
        <end position="344"/>
    </location>
</feature>
<dbReference type="InterPro" id="IPR005964">
    <property type="entry name" value="Glc/Gal_transptr_bac"/>
</dbReference>
<comment type="similarity">
    <text evidence="3">Belongs to the major facilitator superfamily. FHS transporter (TC 2.A.1.7) family.</text>
</comment>
<dbReference type="InterPro" id="IPR011701">
    <property type="entry name" value="MFS"/>
</dbReference>
<feature type="transmembrane region" description="Helical" evidence="11">
    <location>
        <begin position="194"/>
        <end position="213"/>
    </location>
</feature>
<feature type="transmembrane region" description="Helical" evidence="11">
    <location>
        <begin position="48"/>
        <end position="69"/>
    </location>
</feature>
<keyword evidence="8 11" id="KW-0812">Transmembrane</keyword>
<dbReference type="OrthoDB" id="9795150at2"/>
<keyword evidence="5" id="KW-1003">Cell membrane</keyword>
<evidence type="ECO:0000256" key="4">
    <source>
        <dbReference type="ARBA" id="ARBA00022448"/>
    </source>
</evidence>
<dbReference type="InterPro" id="IPR020846">
    <property type="entry name" value="MFS_dom"/>
</dbReference>
<dbReference type="InterPro" id="IPR036259">
    <property type="entry name" value="MFS_trans_sf"/>
</dbReference>
<feature type="transmembrane region" description="Helical" evidence="11">
    <location>
        <begin position="101"/>
        <end position="128"/>
    </location>
</feature>
<dbReference type="NCBIfam" id="TIGR01272">
    <property type="entry name" value="gluP"/>
    <property type="match status" value="1"/>
</dbReference>
<dbReference type="Pfam" id="PF07690">
    <property type="entry name" value="MFS_1"/>
    <property type="match status" value="1"/>
</dbReference>
<dbReference type="CDD" id="cd17394">
    <property type="entry name" value="MFS_FucP_like"/>
    <property type="match status" value="1"/>
</dbReference>
<comment type="caution">
    <text evidence="13">The sequence shown here is derived from an EMBL/GenBank/DDBJ whole genome shotgun (WGS) entry which is preliminary data.</text>
</comment>
<comment type="function">
    <text evidence="1">Intake of glucose and galactose.</text>
</comment>
<feature type="transmembrane region" description="Helical" evidence="11">
    <location>
        <begin position="7"/>
        <end position="28"/>
    </location>
</feature>
<dbReference type="PANTHER" id="PTHR43702:SF3">
    <property type="entry name" value="PROTEIN TSGA"/>
    <property type="match status" value="1"/>
</dbReference>
<accession>A0A5C7AKQ5</accession>
<keyword evidence="14" id="KW-1185">Reference proteome</keyword>
<keyword evidence="10 11" id="KW-0472">Membrane</keyword>
<dbReference type="PANTHER" id="PTHR43702">
    <property type="entry name" value="L-FUCOSE-PROTON SYMPORTER"/>
    <property type="match status" value="1"/>
</dbReference>
<feature type="domain" description="Major facilitator superfamily (MFS) profile" evidence="12">
    <location>
        <begin position="10"/>
        <end position="428"/>
    </location>
</feature>
<dbReference type="GO" id="GO:1904659">
    <property type="term" value="P:D-glucose transmembrane transport"/>
    <property type="evidence" value="ECO:0007669"/>
    <property type="project" value="InterPro"/>
</dbReference>
<evidence type="ECO:0000256" key="9">
    <source>
        <dbReference type="ARBA" id="ARBA00022989"/>
    </source>
</evidence>
<feature type="transmembrane region" description="Helical" evidence="11">
    <location>
        <begin position="350"/>
        <end position="371"/>
    </location>
</feature>
<feature type="transmembrane region" description="Helical" evidence="11">
    <location>
        <begin position="383"/>
        <end position="402"/>
    </location>
</feature>
<dbReference type="EMBL" id="VORX01000003">
    <property type="protein sequence ID" value="TXE08389.1"/>
    <property type="molecule type" value="Genomic_DNA"/>
</dbReference>
<evidence type="ECO:0000313" key="14">
    <source>
        <dbReference type="Proteomes" id="UP000321734"/>
    </source>
</evidence>
<gene>
    <name evidence="13" type="ORF">ES711_07725</name>
</gene>
<keyword evidence="4" id="KW-0813">Transport</keyword>
<keyword evidence="9 11" id="KW-1133">Transmembrane helix</keyword>
<proteinExistence type="inferred from homology"/>
<dbReference type="Gene3D" id="1.20.1250.20">
    <property type="entry name" value="MFS general substrate transporter like domains"/>
    <property type="match status" value="2"/>
</dbReference>
<dbReference type="SUPFAM" id="SSF103473">
    <property type="entry name" value="MFS general substrate transporter"/>
    <property type="match status" value="1"/>
</dbReference>
<dbReference type="InterPro" id="IPR050375">
    <property type="entry name" value="MFS_TsgA-like"/>
</dbReference>
<evidence type="ECO:0000256" key="6">
    <source>
        <dbReference type="ARBA" id="ARBA00022519"/>
    </source>
</evidence>
<dbReference type="GO" id="GO:0005886">
    <property type="term" value="C:plasma membrane"/>
    <property type="evidence" value="ECO:0007669"/>
    <property type="project" value="UniProtKB-SubCell"/>
</dbReference>
<sequence>MSNQKSYRSAFILLTVLFFLWGFITVLVDSLIPRLRELFELTYFQAGLVQFAFFGAYFLLSVPASYILSKIGYKRGIVLGLLTMAVGCLLFYPAASYRIFGVFMLAYFILAAGITVLQVAANPFVAVLGSEDAASSRLNFSQAFNSLGTAVAPAVGALFILSDVIKSKDEIAGLDTVTKEAYLASEAAAVQTPFLGLALFIGLIAFIFLFAKLPQMISETSTGTYTEAFKNKKLMQGVLGIFFYVGAEVAIGSYLVNYFLDMNLVSVIKESAIMKSIAETILNSGLTGKDDKAVVGVFVTFYWSGAMLGRFAGAYLTRVMKPGKVLAIFAAISISLILLSISTVGLISMWSILAVGLFNSIMFPTIFTLAIDGIGHLKPKASGLLCTAIVGGAIIPPAFGYLTDIIAFKNALLIIVVCYTYIVWFGYKHGKSKVAQNITSMAI</sequence>
<evidence type="ECO:0000256" key="5">
    <source>
        <dbReference type="ARBA" id="ARBA00022475"/>
    </source>
</evidence>
<reference evidence="13 14" key="1">
    <citation type="submission" date="2019-08" db="EMBL/GenBank/DDBJ databases">
        <title>Genome sequence of Gelidibacter salicanalis IC162T.</title>
        <authorList>
            <person name="Bowman J.P."/>
        </authorList>
    </citation>
    <scope>NUCLEOTIDE SEQUENCE [LARGE SCALE GENOMIC DNA]</scope>
    <source>
        <strain evidence="13 14">IC162</strain>
    </source>
</reference>
<feature type="transmembrane region" description="Helical" evidence="11">
    <location>
        <begin position="408"/>
        <end position="427"/>
    </location>
</feature>
<feature type="transmembrane region" description="Helical" evidence="11">
    <location>
        <begin position="76"/>
        <end position="95"/>
    </location>
</feature>
<evidence type="ECO:0000313" key="13">
    <source>
        <dbReference type="EMBL" id="TXE08389.1"/>
    </source>
</evidence>
<evidence type="ECO:0000259" key="12">
    <source>
        <dbReference type="PROSITE" id="PS50850"/>
    </source>
</evidence>
<dbReference type="GO" id="GO:0055056">
    <property type="term" value="F:D-glucose transmembrane transporter activity"/>
    <property type="evidence" value="ECO:0007669"/>
    <property type="project" value="InterPro"/>
</dbReference>
<dbReference type="PROSITE" id="PS50850">
    <property type="entry name" value="MFS"/>
    <property type="match status" value="1"/>
</dbReference>
<protein>
    <submittedName>
        <fullName evidence="13">Sugar MFS transporter</fullName>
    </submittedName>
</protein>
<dbReference type="RefSeq" id="WP_146892310.1">
    <property type="nucleotide sequence ID" value="NZ_VORX01000003.1"/>
</dbReference>
<dbReference type="Proteomes" id="UP000321734">
    <property type="component" value="Unassembled WGS sequence"/>
</dbReference>
<comment type="subcellular location">
    <subcellularLocation>
        <location evidence="2">Cell inner membrane</location>
        <topology evidence="2">Multi-pass membrane protein</topology>
    </subcellularLocation>
</comment>
<feature type="transmembrane region" description="Helical" evidence="11">
    <location>
        <begin position="140"/>
        <end position="161"/>
    </location>
</feature>
<evidence type="ECO:0000256" key="8">
    <source>
        <dbReference type="ARBA" id="ARBA00022692"/>
    </source>
</evidence>
<keyword evidence="6" id="KW-0997">Cell inner membrane</keyword>
<dbReference type="GO" id="GO:0005354">
    <property type="term" value="F:galactose transmembrane transporter activity"/>
    <property type="evidence" value="ECO:0007669"/>
    <property type="project" value="InterPro"/>
</dbReference>
<dbReference type="AlphaFoldDB" id="A0A5C7AKQ5"/>
<evidence type="ECO:0000256" key="2">
    <source>
        <dbReference type="ARBA" id="ARBA00004429"/>
    </source>
</evidence>
<feature type="transmembrane region" description="Helical" evidence="11">
    <location>
        <begin position="234"/>
        <end position="256"/>
    </location>
</feature>
<keyword evidence="7" id="KW-0762">Sugar transport</keyword>